<evidence type="ECO:0000256" key="1">
    <source>
        <dbReference type="SAM" id="Phobius"/>
    </source>
</evidence>
<dbReference type="EMBL" id="FNEZ01000002">
    <property type="protein sequence ID" value="SDJ70835.1"/>
    <property type="molecule type" value="Genomic_DNA"/>
</dbReference>
<dbReference type="Proteomes" id="UP000199580">
    <property type="component" value="Unassembled WGS sequence"/>
</dbReference>
<organism evidence="2 3">
    <name type="scientific">Flavobacterium noncentrifugens</name>
    <dbReference type="NCBI Taxonomy" id="1128970"/>
    <lineage>
        <taxon>Bacteria</taxon>
        <taxon>Pseudomonadati</taxon>
        <taxon>Bacteroidota</taxon>
        <taxon>Flavobacteriia</taxon>
        <taxon>Flavobacteriales</taxon>
        <taxon>Flavobacteriaceae</taxon>
        <taxon>Flavobacterium</taxon>
    </lineage>
</organism>
<keyword evidence="1" id="KW-0812">Transmembrane</keyword>
<gene>
    <name evidence="2" type="ORF">SAMN04487935_1559</name>
</gene>
<sequence>MDTSVTIIGLVIMALIGIPLFYMLRANAANNAKMKAIFARFNNYHFSLSDTQNKKALAADEKNKGFIFVDFNVTPEEVHFVDLREISTVKLIQTTEGNSNTVVKIEFEFLHKQNQKKQHIPFYKIENDQIGQVYLYEDQQLAKKWEQLITNTLLS</sequence>
<dbReference type="AlphaFoldDB" id="A0A1G8VZD6"/>
<keyword evidence="3" id="KW-1185">Reference proteome</keyword>
<keyword evidence="1" id="KW-0472">Membrane</keyword>
<dbReference type="RefSeq" id="WP_091393472.1">
    <property type="nucleotide sequence ID" value="NZ_BKAI01000003.1"/>
</dbReference>
<protein>
    <submittedName>
        <fullName evidence="2">Uncharacterized protein</fullName>
    </submittedName>
</protein>
<feature type="transmembrane region" description="Helical" evidence="1">
    <location>
        <begin position="6"/>
        <end position="24"/>
    </location>
</feature>
<name>A0A1G8VZD6_9FLAO</name>
<accession>A0A1G8VZD6</accession>
<evidence type="ECO:0000313" key="3">
    <source>
        <dbReference type="Proteomes" id="UP000199580"/>
    </source>
</evidence>
<dbReference type="OrthoDB" id="1352952at2"/>
<proteinExistence type="predicted"/>
<keyword evidence="1" id="KW-1133">Transmembrane helix</keyword>
<reference evidence="2 3" key="1">
    <citation type="submission" date="2016-10" db="EMBL/GenBank/DDBJ databases">
        <authorList>
            <person name="de Groot N.N."/>
        </authorList>
    </citation>
    <scope>NUCLEOTIDE SEQUENCE [LARGE SCALE GENOMIC DNA]</scope>
    <source>
        <strain evidence="2 3">CGMCC 1.10076</strain>
    </source>
</reference>
<evidence type="ECO:0000313" key="2">
    <source>
        <dbReference type="EMBL" id="SDJ70835.1"/>
    </source>
</evidence>